<comment type="caution">
    <text evidence="1">The sequence shown here is derived from an EMBL/GenBank/DDBJ whole genome shotgun (WGS) entry which is preliminary data.</text>
</comment>
<dbReference type="Proteomes" id="UP000479756">
    <property type="component" value="Unassembled WGS sequence"/>
</dbReference>
<dbReference type="NCBIfam" id="TIGR03624">
    <property type="entry name" value="putative hydrolase"/>
    <property type="match status" value="1"/>
</dbReference>
<accession>A0A7C9PM15</accession>
<proteinExistence type="predicted"/>
<keyword evidence="1" id="KW-0482">Metalloprotease</keyword>
<evidence type="ECO:0000313" key="1">
    <source>
        <dbReference type="EMBL" id="NEM90585.1"/>
    </source>
</evidence>
<keyword evidence="1" id="KW-0645">Protease</keyword>
<gene>
    <name evidence="1" type="ORF">G3T37_04375</name>
</gene>
<dbReference type="EMBL" id="JAAGWZ010000001">
    <property type="protein sequence ID" value="NEM90585.1"/>
    <property type="molecule type" value="Genomic_DNA"/>
</dbReference>
<protein>
    <submittedName>
        <fullName evidence="1">Zinc-dependent metalloprotease</fullName>
    </submittedName>
</protein>
<dbReference type="InterPro" id="IPR018766">
    <property type="entry name" value="Zinicin_2"/>
</dbReference>
<dbReference type="RefSeq" id="WP_163472220.1">
    <property type="nucleotide sequence ID" value="NZ_JAAGWZ010000001.1"/>
</dbReference>
<sequence>MPDDSREEPEDEFRDMLREFLAGNTNIDPAKLASAAGLPNDPAVIAQLIQQLQNALQSSGEGVNWGLALEQAKGIAARSTIVSLPEERAALEQAFHVAELWLDDATYVSELITPPRLMSRSEWVTATMAVWTQLAEPVATSIANALSEVLRQQAPEELDDVMAGASTLMRNVGGTLFAMQLGQVVGQLSTEVVSGGDVGIPLLEEQQAAIIPQNVIAFGADLDIPVDQIHLYLAVRELAHARLFRHARWLRLRLLSSITEFARGIRIDTERLEELAAEFDPENPEPLREAMTSGALIPPKSEEQLEALASLETMLALIEGWVDVVTAEATKRLPKSDAIAETVRRRRASGGPAESAFAALVGLELRPRRLREAAAMWQAVTDAVGAKERDALWSQPDLVPTSEDIADPAALIARMRGEASMDDVDRAIEALLGDDTDDRPHEDD</sequence>
<organism evidence="1 2">
    <name type="scientific">Galbitalea soli</name>
    <dbReference type="NCBI Taxonomy" id="1268042"/>
    <lineage>
        <taxon>Bacteria</taxon>
        <taxon>Bacillati</taxon>
        <taxon>Actinomycetota</taxon>
        <taxon>Actinomycetes</taxon>
        <taxon>Micrococcales</taxon>
        <taxon>Microbacteriaceae</taxon>
        <taxon>Galbitalea</taxon>
    </lineage>
</organism>
<reference evidence="1 2" key="1">
    <citation type="journal article" date="2014" name="Int. J. Syst. Evol. Microbiol.">
        <title>Description of Galbitalea soli gen. nov., sp. nov., and Frondihabitans sucicola sp. nov.</title>
        <authorList>
            <person name="Kim S.J."/>
            <person name="Lim J.M."/>
            <person name="Ahn J.H."/>
            <person name="Weon H.Y."/>
            <person name="Hamada M."/>
            <person name="Suzuki K."/>
            <person name="Ahn T.Y."/>
            <person name="Kwon S.W."/>
        </authorList>
    </citation>
    <scope>NUCLEOTIDE SEQUENCE [LARGE SCALE GENOMIC DNA]</scope>
    <source>
        <strain evidence="1 2">NBRC 108727</strain>
    </source>
</reference>
<dbReference type="SUPFAM" id="SSF55486">
    <property type="entry name" value="Metalloproteases ('zincins'), catalytic domain"/>
    <property type="match status" value="1"/>
</dbReference>
<dbReference type="Pfam" id="PF10103">
    <property type="entry name" value="Zincin_2"/>
    <property type="match status" value="1"/>
</dbReference>
<name>A0A7C9PM15_9MICO</name>
<dbReference type="InterPro" id="IPR042271">
    <property type="entry name" value="Zinicin_2_N"/>
</dbReference>
<dbReference type="Gene3D" id="1.20.150.30">
    <property type="entry name" value="Zincin-like metallopeptidase, N-terminal domain"/>
    <property type="match status" value="1"/>
</dbReference>
<evidence type="ECO:0000313" key="2">
    <source>
        <dbReference type="Proteomes" id="UP000479756"/>
    </source>
</evidence>
<dbReference type="PANTHER" id="PTHR39420:SF2">
    <property type="entry name" value="HYDROLASE"/>
    <property type="match status" value="1"/>
</dbReference>
<dbReference type="GO" id="GO:0006508">
    <property type="term" value="P:proteolysis"/>
    <property type="evidence" value="ECO:0007669"/>
    <property type="project" value="UniProtKB-KW"/>
</dbReference>
<dbReference type="PANTHER" id="PTHR39420">
    <property type="match status" value="1"/>
</dbReference>
<dbReference type="AlphaFoldDB" id="A0A7C9PM15"/>
<dbReference type="GO" id="GO:0008237">
    <property type="term" value="F:metallopeptidase activity"/>
    <property type="evidence" value="ECO:0007669"/>
    <property type="project" value="UniProtKB-KW"/>
</dbReference>
<keyword evidence="1" id="KW-0378">Hydrolase</keyword>
<keyword evidence="2" id="KW-1185">Reference proteome</keyword>